<name>A0A4Q7LWS5_9MICO</name>
<evidence type="ECO:0000313" key="3">
    <source>
        <dbReference type="Proteomes" id="UP000293519"/>
    </source>
</evidence>
<reference evidence="2 3" key="1">
    <citation type="journal article" date="2015" name="Stand. Genomic Sci.">
        <title>Genomic Encyclopedia of Bacterial and Archaeal Type Strains, Phase III: the genomes of soil and plant-associated and newly described type strains.</title>
        <authorList>
            <person name="Whitman W.B."/>
            <person name="Woyke T."/>
            <person name="Klenk H.P."/>
            <person name="Zhou Y."/>
            <person name="Lilburn T.G."/>
            <person name="Beck B.J."/>
            <person name="De Vos P."/>
            <person name="Vandamme P."/>
            <person name="Eisen J.A."/>
            <person name="Garrity G."/>
            <person name="Hugenholtz P."/>
            <person name="Kyrpides N.C."/>
        </authorList>
    </citation>
    <scope>NUCLEOTIDE SEQUENCE [LARGE SCALE GENOMIC DNA]</scope>
    <source>
        <strain evidence="2 3">CV2</strain>
    </source>
</reference>
<dbReference type="Proteomes" id="UP000293519">
    <property type="component" value="Unassembled WGS sequence"/>
</dbReference>
<dbReference type="AlphaFoldDB" id="A0A4Q7LWS5"/>
<dbReference type="Pfam" id="PF05437">
    <property type="entry name" value="AzlD"/>
    <property type="match status" value="1"/>
</dbReference>
<evidence type="ECO:0000313" key="2">
    <source>
        <dbReference type="EMBL" id="RZS59013.1"/>
    </source>
</evidence>
<sequence length="104" mass="10504">MSVWTIILAASIAVLAIKLVGYLVPPRVLEKRGAAETAELVTVALLAALVVVQTASVGQALSVDARLPAIVVAAVLLAARAPFILVIVAAAITAAVLRGLGWAA</sequence>
<protein>
    <submittedName>
        <fullName evidence="2">Branched-subunit amino acid transport protein AzlD</fullName>
    </submittedName>
</protein>
<keyword evidence="1" id="KW-0472">Membrane</keyword>
<dbReference type="RefSeq" id="WP_130484138.1">
    <property type="nucleotide sequence ID" value="NZ_SGWW01000001.1"/>
</dbReference>
<dbReference type="InterPro" id="IPR008407">
    <property type="entry name" value="Brnchd-chn_aa_trnsp_AzlD"/>
</dbReference>
<dbReference type="EMBL" id="SGWW01000001">
    <property type="protein sequence ID" value="RZS59013.1"/>
    <property type="molecule type" value="Genomic_DNA"/>
</dbReference>
<feature type="transmembrane region" description="Helical" evidence="1">
    <location>
        <begin position="37"/>
        <end position="57"/>
    </location>
</feature>
<gene>
    <name evidence="2" type="ORF">EV141_0229</name>
</gene>
<feature type="transmembrane region" description="Helical" evidence="1">
    <location>
        <begin position="69"/>
        <end position="97"/>
    </location>
</feature>
<keyword evidence="1" id="KW-1133">Transmembrane helix</keyword>
<feature type="transmembrane region" description="Helical" evidence="1">
    <location>
        <begin position="6"/>
        <end position="25"/>
    </location>
</feature>
<organism evidence="2 3">
    <name type="scientific">Microcella putealis</name>
    <dbReference type="NCBI Taxonomy" id="337005"/>
    <lineage>
        <taxon>Bacteria</taxon>
        <taxon>Bacillati</taxon>
        <taxon>Actinomycetota</taxon>
        <taxon>Actinomycetes</taxon>
        <taxon>Micrococcales</taxon>
        <taxon>Microbacteriaceae</taxon>
        <taxon>Microcella</taxon>
    </lineage>
</organism>
<comment type="caution">
    <text evidence="2">The sequence shown here is derived from an EMBL/GenBank/DDBJ whole genome shotgun (WGS) entry which is preliminary data.</text>
</comment>
<keyword evidence="1" id="KW-0812">Transmembrane</keyword>
<accession>A0A4Q7LWS5</accession>
<evidence type="ECO:0000256" key="1">
    <source>
        <dbReference type="SAM" id="Phobius"/>
    </source>
</evidence>
<keyword evidence="3" id="KW-1185">Reference proteome</keyword>
<proteinExistence type="predicted"/>